<keyword evidence="1" id="KW-0472">Membrane</keyword>
<feature type="transmembrane region" description="Helical" evidence="1">
    <location>
        <begin position="73"/>
        <end position="97"/>
    </location>
</feature>
<protein>
    <submittedName>
        <fullName evidence="2">Uncharacterized protein</fullName>
    </submittedName>
</protein>
<sequence>MDFISQLLLKIYQVIGEPILLYISNIQNYTTYFVIFIIFATIGYIIAKVIIFILRIIFNYIKLNEIQKKNPQLFYGINISNLIISLVKYYIILYFLILGIFVDFPYYSYLFYILNLVYTAIIILIAGIVIGDIIAYLFNIKNNVAKIVKGTILYLFLIIALSYLGLNSTVLVQALYYLLLSAAISFGIMIGVIIALEYKDEIIKIIK</sequence>
<gene>
    <name evidence="2" type="ORF">DDW05_01795</name>
</gene>
<proteinExistence type="predicted"/>
<feature type="transmembrane region" description="Helical" evidence="1">
    <location>
        <begin position="150"/>
        <end position="168"/>
    </location>
</feature>
<keyword evidence="1" id="KW-1133">Transmembrane helix</keyword>
<dbReference type="Proteomes" id="UP000245908">
    <property type="component" value="Unassembled WGS sequence"/>
</dbReference>
<dbReference type="EMBL" id="QEFH01000011">
    <property type="protein sequence ID" value="PVU71108.1"/>
    <property type="molecule type" value="Genomic_DNA"/>
</dbReference>
<evidence type="ECO:0000256" key="1">
    <source>
        <dbReference type="SAM" id="Phobius"/>
    </source>
</evidence>
<accession>A0A2T9WTF2</accession>
<feature type="transmembrane region" description="Helical" evidence="1">
    <location>
        <begin position="32"/>
        <end position="61"/>
    </location>
</feature>
<evidence type="ECO:0000313" key="2">
    <source>
        <dbReference type="EMBL" id="PVU71108.1"/>
    </source>
</evidence>
<feature type="transmembrane region" description="Helical" evidence="1">
    <location>
        <begin position="174"/>
        <end position="198"/>
    </location>
</feature>
<dbReference type="AlphaFoldDB" id="A0A2T9WTF2"/>
<keyword evidence="1" id="KW-0812">Transmembrane</keyword>
<feature type="transmembrane region" description="Helical" evidence="1">
    <location>
        <begin position="7"/>
        <end position="26"/>
    </location>
</feature>
<evidence type="ECO:0000313" key="3">
    <source>
        <dbReference type="Proteomes" id="UP000245908"/>
    </source>
</evidence>
<organism evidence="2 3">
    <name type="scientific">Nanobsidianus stetteri</name>
    <dbReference type="NCBI Taxonomy" id="1294122"/>
    <lineage>
        <taxon>Archaea</taxon>
        <taxon>Nanobdellota</taxon>
        <taxon>Candidatus Nanoarchaeia</taxon>
        <taxon>Nanoarchaeales</taxon>
        <taxon>Nanopusillaceae</taxon>
        <taxon>Candidatus Nanobsidianus</taxon>
    </lineage>
</organism>
<reference evidence="2 3" key="1">
    <citation type="journal article" date="2015" name="Appl. Environ. Microbiol.">
        <title>Nanoarchaeota, Their Sulfolobales Host, and Nanoarchaeota Virus Distribution across Yellowstone National Park Hot Springs.</title>
        <authorList>
            <person name="Munson-McGee J.H."/>
            <person name="Field E.K."/>
            <person name="Bateson M."/>
            <person name="Rooney C."/>
            <person name="Stepanauskas R."/>
            <person name="Young M.J."/>
        </authorList>
    </citation>
    <scope>NUCLEOTIDE SEQUENCE [LARGE SCALE GENOMIC DNA]</scope>
    <source>
        <strain evidence="2">SCGC AB-777_O03</strain>
    </source>
</reference>
<name>A0A2T9WTF2_NANST</name>
<comment type="caution">
    <text evidence="2">The sequence shown here is derived from an EMBL/GenBank/DDBJ whole genome shotgun (WGS) entry which is preliminary data.</text>
</comment>
<feature type="transmembrane region" description="Helical" evidence="1">
    <location>
        <begin position="109"/>
        <end position="138"/>
    </location>
</feature>